<evidence type="ECO:0000313" key="5">
    <source>
        <dbReference type="Proteomes" id="UP001163046"/>
    </source>
</evidence>
<dbReference type="GO" id="GO:0016491">
    <property type="term" value="F:oxidoreductase activity"/>
    <property type="evidence" value="ECO:0007669"/>
    <property type="project" value="UniProtKB-KW"/>
</dbReference>
<dbReference type="SUPFAM" id="SSF51735">
    <property type="entry name" value="NAD(P)-binding Rossmann-fold domains"/>
    <property type="match status" value="1"/>
</dbReference>
<dbReference type="InterPro" id="IPR002347">
    <property type="entry name" value="SDR_fam"/>
</dbReference>
<keyword evidence="5" id="KW-1185">Reference proteome</keyword>
<dbReference type="PRINTS" id="PR00081">
    <property type="entry name" value="GDHRDH"/>
</dbReference>
<dbReference type="Proteomes" id="UP001163046">
    <property type="component" value="Unassembled WGS sequence"/>
</dbReference>
<comment type="caution">
    <text evidence="4">The sequence shown here is derived from an EMBL/GenBank/DDBJ whole genome shotgun (WGS) entry which is preliminary data.</text>
</comment>
<name>A0A9W9YYY2_9CNID</name>
<dbReference type="InterPro" id="IPR036291">
    <property type="entry name" value="NAD(P)-bd_dom_sf"/>
</dbReference>
<gene>
    <name evidence="4" type="ORF">OS493_033834</name>
</gene>
<evidence type="ECO:0000256" key="1">
    <source>
        <dbReference type="ARBA" id="ARBA00006484"/>
    </source>
</evidence>
<proteinExistence type="inferred from homology"/>
<dbReference type="Gene3D" id="3.40.50.720">
    <property type="entry name" value="NAD(P)-binding Rossmann-like Domain"/>
    <property type="match status" value="1"/>
</dbReference>
<dbReference type="EMBL" id="MU826871">
    <property type="protein sequence ID" value="KAJ7370209.1"/>
    <property type="molecule type" value="Genomic_DNA"/>
</dbReference>
<organism evidence="4 5">
    <name type="scientific">Desmophyllum pertusum</name>
    <dbReference type="NCBI Taxonomy" id="174260"/>
    <lineage>
        <taxon>Eukaryota</taxon>
        <taxon>Metazoa</taxon>
        <taxon>Cnidaria</taxon>
        <taxon>Anthozoa</taxon>
        <taxon>Hexacorallia</taxon>
        <taxon>Scleractinia</taxon>
        <taxon>Caryophylliina</taxon>
        <taxon>Caryophylliidae</taxon>
        <taxon>Desmophyllum</taxon>
    </lineage>
</organism>
<evidence type="ECO:0000256" key="3">
    <source>
        <dbReference type="ARBA" id="ARBA00023002"/>
    </source>
</evidence>
<protein>
    <submittedName>
        <fullName evidence="4">Uncharacterized protein</fullName>
    </submittedName>
</protein>
<keyword evidence="3" id="KW-0560">Oxidoreductase</keyword>
<dbReference type="AlphaFoldDB" id="A0A9W9YYY2"/>
<evidence type="ECO:0000313" key="4">
    <source>
        <dbReference type="EMBL" id="KAJ7370209.1"/>
    </source>
</evidence>
<dbReference type="OrthoDB" id="7289984at2759"/>
<dbReference type="PANTHER" id="PTHR43963:SF6">
    <property type="entry name" value="CHAIN DEHYDROGENASE FAMILY PROTEIN, PUTATIVE (AFU_ORTHOLOGUE AFUA_3G15350)-RELATED"/>
    <property type="match status" value="1"/>
</dbReference>
<dbReference type="PANTHER" id="PTHR43963">
    <property type="entry name" value="CARBONYL REDUCTASE 1-RELATED"/>
    <property type="match status" value="1"/>
</dbReference>
<dbReference type="Pfam" id="PF00106">
    <property type="entry name" value="adh_short"/>
    <property type="match status" value="1"/>
</dbReference>
<reference evidence="4" key="1">
    <citation type="submission" date="2023-01" db="EMBL/GenBank/DDBJ databases">
        <title>Genome assembly of the deep-sea coral Lophelia pertusa.</title>
        <authorList>
            <person name="Herrera S."/>
            <person name="Cordes E."/>
        </authorList>
    </citation>
    <scope>NUCLEOTIDE SEQUENCE</scope>
    <source>
        <strain evidence="4">USNM1676648</strain>
        <tissue evidence="4">Polyp</tissue>
    </source>
</reference>
<keyword evidence="2" id="KW-0521">NADP</keyword>
<accession>A0A9W9YYY2</accession>
<comment type="similarity">
    <text evidence="1">Belongs to the short-chain dehydrogenases/reductases (SDR) family.</text>
</comment>
<evidence type="ECO:0000256" key="2">
    <source>
        <dbReference type="ARBA" id="ARBA00022857"/>
    </source>
</evidence>
<sequence length="174" mass="18957">MSSSKVAVVTGANKGIGFAIVRKLCKDFSGTVILTARDEQRGQEAVNLLSGEGLSAKFHQLDIISLESIEKFKKCLQEQYGGIDILVNNAGIAYKGASTAPFSEQAEVTTRTNFRGTLDVCRALFPLLRPHARVVNVSSSIGRLAQLSEEFQKKFSSQTLTEDSLISLLDQFVQ</sequence>